<proteinExistence type="predicted"/>
<dbReference type="Gene3D" id="2.60.40.10">
    <property type="entry name" value="Immunoglobulins"/>
    <property type="match status" value="1"/>
</dbReference>
<dbReference type="InterPro" id="IPR013783">
    <property type="entry name" value="Ig-like_fold"/>
</dbReference>
<feature type="chain" id="PRO_5012296779" evidence="2">
    <location>
        <begin position="32"/>
        <end position="327"/>
    </location>
</feature>
<dbReference type="Proteomes" id="UP000184185">
    <property type="component" value="Unassembled WGS sequence"/>
</dbReference>
<feature type="signal peptide" evidence="2">
    <location>
        <begin position="1"/>
        <end position="31"/>
    </location>
</feature>
<accession>A0A1M6IGL4</accession>
<keyword evidence="1" id="KW-1133">Transmembrane helix</keyword>
<name>A0A1M6IGL4_PSEXY</name>
<evidence type="ECO:0000256" key="1">
    <source>
        <dbReference type="SAM" id="Phobius"/>
    </source>
</evidence>
<feature type="transmembrane region" description="Helical" evidence="1">
    <location>
        <begin position="300"/>
        <end position="324"/>
    </location>
</feature>
<dbReference type="RefSeq" id="WP_072918185.1">
    <property type="nucleotide sequence ID" value="NZ_FQYQ01000017.1"/>
</dbReference>
<evidence type="ECO:0000313" key="4">
    <source>
        <dbReference type="Proteomes" id="UP000184185"/>
    </source>
</evidence>
<organism evidence="3 4">
    <name type="scientific">Pseudobutyrivibrio xylanivorans DSM 14809</name>
    <dbReference type="NCBI Taxonomy" id="1123012"/>
    <lineage>
        <taxon>Bacteria</taxon>
        <taxon>Bacillati</taxon>
        <taxon>Bacillota</taxon>
        <taxon>Clostridia</taxon>
        <taxon>Lachnospirales</taxon>
        <taxon>Lachnospiraceae</taxon>
        <taxon>Pseudobutyrivibrio</taxon>
    </lineage>
</organism>
<sequence length="327" mass="34655">MKNLNNILKKITVCLFAIICIGTNMSLVANATELGETAEEATEATEETTTQTTTVAEPVEGSVAAIIEIQDYTIDGGMIEAGKEITVNLTLHNTSSSMAATSVMMTLSNTTGSLYPAYGNDNQIYVGNIGADKTKTVSVPMTIGQTYMGDAVDLICQFDYAAQNARLSNQAMIVIPRSGGSTIGVKSIDVSSHAIVNGKSLLAISYVNQSSANITDARIIVDGNVSNPSKEIKLDTVYAGKSYTEDFYVSFKESGNQQIQVSLAYTDVDGQQNVTDLGTFDVTVSKENVEEDSQSGLKGILSLVGTAVAGVVLLFAAATVFIYIKKR</sequence>
<keyword evidence="4" id="KW-1185">Reference proteome</keyword>
<dbReference type="AlphaFoldDB" id="A0A1M6IGL4"/>
<keyword evidence="1" id="KW-0472">Membrane</keyword>
<gene>
    <name evidence="3" type="ORF">SAMN02745725_02320</name>
</gene>
<dbReference type="OrthoDB" id="2034594at2"/>
<protein>
    <submittedName>
        <fullName evidence="3">Uncharacterized protein</fullName>
    </submittedName>
</protein>
<evidence type="ECO:0000256" key="2">
    <source>
        <dbReference type="SAM" id="SignalP"/>
    </source>
</evidence>
<evidence type="ECO:0000313" key="3">
    <source>
        <dbReference type="EMBL" id="SHJ33577.1"/>
    </source>
</evidence>
<keyword evidence="1" id="KW-0812">Transmembrane</keyword>
<reference evidence="3 4" key="1">
    <citation type="submission" date="2016-11" db="EMBL/GenBank/DDBJ databases">
        <authorList>
            <person name="Jaros S."/>
            <person name="Januszkiewicz K."/>
            <person name="Wedrychowicz H."/>
        </authorList>
    </citation>
    <scope>NUCLEOTIDE SEQUENCE [LARGE SCALE GENOMIC DNA]</scope>
    <source>
        <strain evidence="3 4">DSM 14809</strain>
    </source>
</reference>
<keyword evidence="2" id="KW-0732">Signal</keyword>
<dbReference type="EMBL" id="FQYQ01000017">
    <property type="protein sequence ID" value="SHJ33577.1"/>
    <property type="molecule type" value="Genomic_DNA"/>
</dbReference>